<evidence type="ECO:0000256" key="1">
    <source>
        <dbReference type="ARBA" id="ARBA00009515"/>
    </source>
</evidence>
<dbReference type="GO" id="GO:0006915">
    <property type="term" value="P:apoptotic process"/>
    <property type="evidence" value="ECO:0007669"/>
    <property type="project" value="UniProtKB-KW"/>
</dbReference>
<dbReference type="Pfam" id="PF05918">
    <property type="entry name" value="API5"/>
    <property type="match status" value="1"/>
</dbReference>
<dbReference type="VEuPathDB" id="FungiDB:TREMEDRAFT_74261"/>
<dbReference type="PANTHER" id="PTHR12758:SF19">
    <property type="entry name" value="APOPTOSIS INHIBITOR 5"/>
    <property type="match status" value="1"/>
</dbReference>
<comment type="caution">
    <text evidence="4">The sequence shown here is derived from an EMBL/GenBank/DDBJ whole genome shotgun (WGS) entry which is preliminary data.</text>
</comment>
<feature type="region of interest" description="Disordered" evidence="3">
    <location>
        <begin position="434"/>
        <end position="569"/>
    </location>
</feature>
<dbReference type="STRING" id="5217.A0A4Q1BW67"/>
<dbReference type="InterPro" id="IPR016024">
    <property type="entry name" value="ARM-type_fold"/>
</dbReference>
<feature type="region of interest" description="Disordered" evidence="3">
    <location>
        <begin position="670"/>
        <end position="773"/>
    </location>
</feature>
<feature type="compositionally biased region" description="Polar residues" evidence="3">
    <location>
        <begin position="597"/>
        <end position="608"/>
    </location>
</feature>
<dbReference type="SUPFAM" id="SSF48371">
    <property type="entry name" value="ARM repeat"/>
    <property type="match status" value="1"/>
</dbReference>
<proteinExistence type="inferred from homology"/>
<dbReference type="GO" id="GO:0005634">
    <property type="term" value="C:nucleus"/>
    <property type="evidence" value="ECO:0007669"/>
    <property type="project" value="TreeGrafter"/>
</dbReference>
<feature type="compositionally biased region" description="Polar residues" evidence="3">
    <location>
        <begin position="702"/>
        <end position="723"/>
    </location>
</feature>
<keyword evidence="5" id="KW-1185">Reference proteome</keyword>
<reference evidence="4 5" key="1">
    <citation type="submission" date="2016-06" db="EMBL/GenBank/DDBJ databases">
        <title>Evolution of pathogenesis and genome organization in the Tremellales.</title>
        <authorList>
            <person name="Cuomo C."/>
            <person name="Litvintseva A."/>
            <person name="Heitman J."/>
            <person name="Chen Y."/>
            <person name="Sun S."/>
            <person name="Springer D."/>
            <person name="Dromer F."/>
            <person name="Young S."/>
            <person name="Zeng Q."/>
            <person name="Chapman S."/>
            <person name="Gujja S."/>
            <person name="Saif S."/>
            <person name="Birren B."/>
        </authorList>
    </citation>
    <scope>NUCLEOTIDE SEQUENCE [LARGE SCALE GENOMIC DNA]</scope>
    <source>
        <strain evidence="4 5">ATCC 28783</strain>
    </source>
</reference>
<evidence type="ECO:0000256" key="2">
    <source>
        <dbReference type="ARBA" id="ARBA00022703"/>
    </source>
</evidence>
<feature type="region of interest" description="Disordered" evidence="3">
    <location>
        <begin position="597"/>
        <end position="628"/>
    </location>
</feature>
<protein>
    <submittedName>
        <fullName evidence="4">Uncharacterized protein</fullName>
    </submittedName>
</protein>
<feature type="compositionally biased region" description="Basic and acidic residues" evidence="3">
    <location>
        <begin position="558"/>
        <end position="568"/>
    </location>
</feature>
<gene>
    <name evidence="4" type="ORF">M231_00302</name>
</gene>
<sequence length="1002" mass="109454">MSTSASEALGRARSLLSAAGGPSSTQADRRACITHLLTLPSYSVYECKATFGTLVAKFFAEFEDLQDGVVDGLLDLCEDDDEKLRIIGIKGLGATAKADPKWVRGNAGVLLQLLECPPLELQYVRESLYNLLSVRPSDVIGIMADDCRGSEEETGASRRNILDFISESTTVLGPILHSGNDLKSEQVFRDGFFEVLSTTAIAETRQVLSCLMPLSTISGKNSTKEIATRYMKALTDSLHEGSSEGLTAPLIKLFAQFIDKNPPVDVRAVMACWAAHGAVILSTGLEKGNDVALNLIERLRKWIPQAMMGWANGETGGDPDWTEEKLVPRLCDTLLNALLAVWPKISEKSSVISPLETLLYSIYSLLVTKDRRRRIKAPECRALLDLSRDAGRIVSNKSSSDVRAWENIRVIAEILSDHHQKIVDVIPSWKPIPPAAPRSAPIQQKPAVIPTGPRNDRERERDSRDRWAGREGRRERERDLSPTQHRDSIKEPPRGPARDREHRRENQQRSQVSIPTEPKQIEPSQKSETRNHARPPTPELPPARKIVETPVAPPAKADTVKVRNERQHQISPVPSAIPAKRQEATIQPSQVVITQPSISKATSDTSLASRLGPAPSSNSSASTKPIPPPVVQPIPTSVVQSTPLPAKKTSPPVVVNPVLPISNSIVTQPQAASTSQKLPQKLSLAERLGPSNSMKRRREDQSSTPPISQSIDPTPRSVTTPNLLSRLGPRTDTVKPPVNSTVVPSVVDGTDRERDVKRSRSSLPDSISQNQDLTTDQQIPMTRLTLQERMGFGINPTSTTSSLPLKPLIQIQSNPSNNSIIPSIYTQPQSIQNSQSVPPSITMSIRNSHIVNKPLHLTNPSYQNGNGNGIGISIKPLPQYQQQNTGGMTIRSNSMNQFSQPSKSTSGAISIRPTIQTLEVKGSSQQYIKGAAQQSINNTTKQQPLNETSTEEGIIRRGRGFNKSPEPADLVLQSLGRKVGFGTVPGMRRINRRGVGLASRIG</sequence>
<name>A0A4Q1BW67_TREME</name>
<comment type="similarity">
    <text evidence="1">Belongs to the API5 family.</text>
</comment>
<organism evidence="4 5">
    <name type="scientific">Tremella mesenterica</name>
    <name type="common">Jelly fungus</name>
    <dbReference type="NCBI Taxonomy" id="5217"/>
    <lineage>
        <taxon>Eukaryota</taxon>
        <taxon>Fungi</taxon>
        <taxon>Dikarya</taxon>
        <taxon>Basidiomycota</taxon>
        <taxon>Agaricomycotina</taxon>
        <taxon>Tremellomycetes</taxon>
        <taxon>Tremellales</taxon>
        <taxon>Tremellaceae</taxon>
        <taxon>Tremella</taxon>
    </lineage>
</organism>
<keyword evidence="2" id="KW-0053">Apoptosis</keyword>
<dbReference type="GO" id="GO:0003723">
    <property type="term" value="F:RNA binding"/>
    <property type="evidence" value="ECO:0007669"/>
    <property type="project" value="TreeGrafter"/>
</dbReference>
<evidence type="ECO:0000313" key="5">
    <source>
        <dbReference type="Proteomes" id="UP000289152"/>
    </source>
</evidence>
<evidence type="ECO:0000256" key="3">
    <source>
        <dbReference type="SAM" id="MobiDB-lite"/>
    </source>
</evidence>
<dbReference type="InParanoid" id="A0A4Q1BW67"/>
<evidence type="ECO:0000313" key="4">
    <source>
        <dbReference type="EMBL" id="RXK42312.1"/>
    </source>
</evidence>
<feature type="compositionally biased region" description="Basic and acidic residues" evidence="3">
    <location>
        <begin position="749"/>
        <end position="758"/>
    </location>
</feature>
<dbReference type="PANTHER" id="PTHR12758">
    <property type="entry name" value="APOPTOSIS INHIBITOR 5-RELATED"/>
    <property type="match status" value="1"/>
</dbReference>
<feature type="compositionally biased region" description="Low complexity" evidence="3">
    <location>
        <begin position="734"/>
        <end position="747"/>
    </location>
</feature>
<dbReference type="Proteomes" id="UP000289152">
    <property type="component" value="Unassembled WGS sequence"/>
</dbReference>
<dbReference type="AlphaFoldDB" id="A0A4Q1BW67"/>
<feature type="compositionally biased region" description="Polar residues" evidence="3">
    <location>
        <begin position="761"/>
        <end position="773"/>
    </location>
</feature>
<dbReference type="InterPro" id="IPR008383">
    <property type="entry name" value="API5"/>
</dbReference>
<dbReference type="OrthoDB" id="19224at2759"/>
<dbReference type="EMBL" id="SDIL01000002">
    <property type="protein sequence ID" value="RXK42312.1"/>
    <property type="molecule type" value="Genomic_DNA"/>
</dbReference>
<accession>A0A4Q1BW67</accession>
<feature type="compositionally biased region" description="Basic and acidic residues" evidence="3">
    <location>
        <begin position="454"/>
        <end position="507"/>
    </location>
</feature>